<organism evidence="2 3">
    <name type="scientific">Rangifer tarandus platyrhynchus</name>
    <name type="common">Svalbard reindeer</name>
    <dbReference type="NCBI Taxonomy" id="3082113"/>
    <lineage>
        <taxon>Eukaryota</taxon>
        <taxon>Metazoa</taxon>
        <taxon>Chordata</taxon>
        <taxon>Craniata</taxon>
        <taxon>Vertebrata</taxon>
        <taxon>Euteleostomi</taxon>
        <taxon>Mammalia</taxon>
        <taxon>Eutheria</taxon>
        <taxon>Laurasiatheria</taxon>
        <taxon>Artiodactyla</taxon>
        <taxon>Ruminantia</taxon>
        <taxon>Pecora</taxon>
        <taxon>Cervidae</taxon>
        <taxon>Odocoileinae</taxon>
        <taxon>Rangifer</taxon>
    </lineage>
</organism>
<sequence>MGFCKDLEDMTERLNKKIRQRRPAGPRQCAILACGPGSSCRQAGAEAKEEVAEEGNADPGGHRRHAGVHEGQRAEDAGRDGGGGQLRGQSPGEAAPRVQRCGACVPCVRRCGACAPCVRRCGA</sequence>
<dbReference type="Proteomes" id="UP001176941">
    <property type="component" value="Chromosome 8"/>
</dbReference>
<protein>
    <submittedName>
        <fullName evidence="2">Uncharacterized protein</fullName>
    </submittedName>
</protein>
<evidence type="ECO:0000313" key="2">
    <source>
        <dbReference type="EMBL" id="CAI9178953.1"/>
    </source>
</evidence>
<feature type="region of interest" description="Disordered" evidence="1">
    <location>
        <begin position="45"/>
        <end position="96"/>
    </location>
</feature>
<keyword evidence="3" id="KW-1185">Reference proteome</keyword>
<feature type="compositionally biased region" description="Basic and acidic residues" evidence="1">
    <location>
        <begin position="67"/>
        <end position="79"/>
    </location>
</feature>
<accession>A0ABN9A292</accession>
<evidence type="ECO:0000256" key="1">
    <source>
        <dbReference type="SAM" id="MobiDB-lite"/>
    </source>
</evidence>
<proteinExistence type="predicted"/>
<evidence type="ECO:0000313" key="3">
    <source>
        <dbReference type="Proteomes" id="UP001176941"/>
    </source>
</evidence>
<reference evidence="2" key="1">
    <citation type="submission" date="2023-04" db="EMBL/GenBank/DDBJ databases">
        <authorList>
            <consortium name="ELIXIR-Norway"/>
        </authorList>
    </citation>
    <scope>NUCLEOTIDE SEQUENCE [LARGE SCALE GENOMIC DNA]</scope>
</reference>
<name>A0ABN9A292_RANTA</name>
<dbReference type="EMBL" id="OX459944">
    <property type="protein sequence ID" value="CAI9178953.1"/>
    <property type="molecule type" value="Genomic_DNA"/>
</dbReference>
<gene>
    <name evidence="2" type="ORF">MRATA1EN1_LOCUS27915</name>
</gene>